<dbReference type="PANTHER" id="PTHR45138">
    <property type="entry name" value="REGULATORY COMPONENTS OF SENSORY TRANSDUCTION SYSTEM"/>
    <property type="match status" value="1"/>
</dbReference>
<evidence type="ECO:0000256" key="3">
    <source>
        <dbReference type="SAM" id="Phobius"/>
    </source>
</evidence>
<dbReference type="KEGG" id="mlir:LPB04_08340"/>
<comment type="catalytic activity">
    <reaction evidence="2">
        <text>2 GTP = 3',3'-c-di-GMP + 2 diphosphate</text>
        <dbReference type="Rhea" id="RHEA:24898"/>
        <dbReference type="ChEBI" id="CHEBI:33019"/>
        <dbReference type="ChEBI" id="CHEBI:37565"/>
        <dbReference type="ChEBI" id="CHEBI:58805"/>
        <dbReference type="EC" id="2.7.7.65"/>
    </reaction>
</comment>
<dbReference type="NCBIfam" id="TIGR00254">
    <property type="entry name" value="GGDEF"/>
    <property type="match status" value="1"/>
</dbReference>
<evidence type="ECO:0000259" key="4">
    <source>
        <dbReference type="PROSITE" id="PS50887"/>
    </source>
</evidence>
<proteinExistence type="predicted"/>
<dbReference type="GO" id="GO:0043709">
    <property type="term" value="P:cell adhesion involved in single-species biofilm formation"/>
    <property type="evidence" value="ECO:0007669"/>
    <property type="project" value="TreeGrafter"/>
</dbReference>
<dbReference type="FunFam" id="3.30.70.270:FF:000001">
    <property type="entry name" value="Diguanylate cyclase domain protein"/>
    <property type="match status" value="1"/>
</dbReference>
<name>A0A7L9UAN2_9BURK</name>
<keyword evidence="6" id="KW-1185">Reference proteome</keyword>
<dbReference type="PANTHER" id="PTHR45138:SF9">
    <property type="entry name" value="DIGUANYLATE CYCLASE DGCM-RELATED"/>
    <property type="match status" value="1"/>
</dbReference>
<evidence type="ECO:0000313" key="5">
    <source>
        <dbReference type="EMBL" id="QOL51255.1"/>
    </source>
</evidence>
<dbReference type="RefSeq" id="WP_193688232.1">
    <property type="nucleotide sequence ID" value="NZ_CP062941.1"/>
</dbReference>
<dbReference type="AlphaFoldDB" id="A0A7L9UAN2"/>
<dbReference type="Gene3D" id="3.30.70.270">
    <property type="match status" value="1"/>
</dbReference>
<evidence type="ECO:0000313" key="6">
    <source>
        <dbReference type="Proteomes" id="UP000593875"/>
    </source>
</evidence>
<dbReference type="PROSITE" id="PS50887">
    <property type="entry name" value="GGDEF"/>
    <property type="match status" value="1"/>
</dbReference>
<feature type="domain" description="GGDEF" evidence="4">
    <location>
        <begin position="315"/>
        <end position="446"/>
    </location>
</feature>
<accession>A0A7L9UAN2</accession>
<dbReference type="GO" id="GO:0005886">
    <property type="term" value="C:plasma membrane"/>
    <property type="evidence" value="ECO:0007669"/>
    <property type="project" value="TreeGrafter"/>
</dbReference>
<reference evidence="5 6" key="1">
    <citation type="submission" date="2020-10" db="EMBL/GenBank/DDBJ databases">
        <title>Genome sequencing of Massilia sp. LPB0304.</title>
        <authorList>
            <person name="Kim J."/>
        </authorList>
    </citation>
    <scope>NUCLEOTIDE SEQUENCE [LARGE SCALE GENOMIC DNA]</scope>
    <source>
        <strain evidence="5 6">LPB0304</strain>
    </source>
</reference>
<dbReference type="InterPro" id="IPR029787">
    <property type="entry name" value="Nucleotide_cyclase"/>
</dbReference>
<feature type="transmembrane region" description="Helical" evidence="3">
    <location>
        <begin position="123"/>
        <end position="144"/>
    </location>
</feature>
<dbReference type="CDD" id="cd01949">
    <property type="entry name" value="GGDEF"/>
    <property type="match status" value="1"/>
</dbReference>
<feature type="transmembrane region" description="Helical" evidence="3">
    <location>
        <begin position="181"/>
        <end position="200"/>
    </location>
</feature>
<protein>
    <recommendedName>
        <fullName evidence="1">diguanylate cyclase</fullName>
        <ecNumber evidence="1">2.7.7.65</ecNumber>
    </recommendedName>
</protein>
<evidence type="ECO:0000256" key="1">
    <source>
        <dbReference type="ARBA" id="ARBA00012528"/>
    </source>
</evidence>
<keyword evidence="3" id="KW-0812">Transmembrane</keyword>
<dbReference type="Pfam" id="PF00990">
    <property type="entry name" value="GGDEF"/>
    <property type="match status" value="1"/>
</dbReference>
<dbReference type="Proteomes" id="UP000593875">
    <property type="component" value="Chromosome"/>
</dbReference>
<dbReference type="EMBL" id="CP062941">
    <property type="protein sequence ID" value="QOL51255.1"/>
    <property type="molecule type" value="Genomic_DNA"/>
</dbReference>
<sequence>MNIKNPRSSLENAGFCFCSAVPAAQQIAISRLLVCYPRQLNQLPWDNFLAQPAGFTPSPPFIQAYRQAVSTIDSISQSDTAIARAKGFSECVIALRRALTTTPVGWSLAVWFCWGRVPLGSIVSWLATAAFVWAGSLFVLQRVIGAGSKVDVHRSWVHWVAALDGFGWGLSTWFLVGYDPVLDAILMALLCGVTSINAQVYGTYVSAYYSQIGVQLAVSVLGLLTASNSPSALDFAAGLGVFIALTAYYSRAIAQRLMEGIRLQYANGLLAAQLRSALQKVELDAATDALTGQWNRRALDNFLKQQVELQTVAYQPFSILMLDIDFFKQINDELGHMVGDDVLRAFAHRLRADLRPGDFCARFGGEEFLVVLPQTALGVALEVAERIRKGIAQSPLLEKPRVQVTVSIGVSTMEQGQSIAELLARADAAVYHAKNTGRNQVRPSVNMPAQASGVAHQDFLM</sequence>
<keyword evidence="3" id="KW-1133">Transmembrane helix</keyword>
<feature type="transmembrane region" description="Helical" evidence="3">
    <location>
        <begin position="232"/>
        <end position="249"/>
    </location>
</feature>
<dbReference type="InterPro" id="IPR050469">
    <property type="entry name" value="Diguanylate_Cyclase"/>
</dbReference>
<dbReference type="InterPro" id="IPR000160">
    <property type="entry name" value="GGDEF_dom"/>
</dbReference>
<evidence type="ECO:0000256" key="2">
    <source>
        <dbReference type="ARBA" id="ARBA00034247"/>
    </source>
</evidence>
<dbReference type="GO" id="GO:0052621">
    <property type="term" value="F:diguanylate cyclase activity"/>
    <property type="evidence" value="ECO:0007669"/>
    <property type="project" value="UniProtKB-EC"/>
</dbReference>
<dbReference type="SUPFAM" id="SSF55073">
    <property type="entry name" value="Nucleotide cyclase"/>
    <property type="match status" value="1"/>
</dbReference>
<dbReference type="SMART" id="SM00267">
    <property type="entry name" value="GGDEF"/>
    <property type="match status" value="1"/>
</dbReference>
<dbReference type="GO" id="GO:1902201">
    <property type="term" value="P:negative regulation of bacterial-type flagellum-dependent cell motility"/>
    <property type="evidence" value="ECO:0007669"/>
    <property type="project" value="TreeGrafter"/>
</dbReference>
<dbReference type="InterPro" id="IPR043128">
    <property type="entry name" value="Rev_trsase/Diguanyl_cyclase"/>
</dbReference>
<feature type="transmembrane region" description="Helical" evidence="3">
    <location>
        <begin position="156"/>
        <end position="175"/>
    </location>
</feature>
<dbReference type="EC" id="2.7.7.65" evidence="1"/>
<keyword evidence="3" id="KW-0472">Membrane</keyword>
<organism evidence="5 6">
    <name type="scientific">Massilia litorea</name>
    <dbReference type="NCBI Taxonomy" id="2769491"/>
    <lineage>
        <taxon>Bacteria</taxon>
        <taxon>Pseudomonadati</taxon>
        <taxon>Pseudomonadota</taxon>
        <taxon>Betaproteobacteria</taxon>
        <taxon>Burkholderiales</taxon>
        <taxon>Oxalobacteraceae</taxon>
        <taxon>Telluria group</taxon>
        <taxon>Massilia</taxon>
    </lineage>
</organism>
<gene>
    <name evidence="5" type="ORF">LPB04_08340</name>
</gene>